<dbReference type="InterPro" id="IPR036388">
    <property type="entry name" value="WH-like_DNA-bd_sf"/>
</dbReference>
<dbReference type="PANTHER" id="PTHR48111:SF40">
    <property type="entry name" value="PHOSPHATE REGULON TRANSCRIPTIONAL REGULATORY PROTEIN PHOB"/>
    <property type="match status" value="1"/>
</dbReference>
<dbReference type="Gene3D" id="1.10.10.10">
    <property type="entry name" value="Winged helix-like DNA-binding domain superfamily/Winged helix DNA-binding domain"/>
    <property type="match status" value="1"/>
</dbReference>
<proteinExistence type="predicted"/>
<dbReference type="RefSeq" id="WP_011478799.1">
    <property type="nucleotide sequence ID" value="NC_007947.1"/>
</dbReference>
<dbReference type="Gene3D" id="3.40.50.2300">
    <property type="match status" value="1"/>
</dbReference>
<evidence type="ECO:0000256" key="4">
    <source>
        <dbReference type="PROSITE-ProRule" id="PRU00169"/>
    </source>
</evidence>
<feature type="modified residue" description="4-aspartylphosphate" evidence="4">
    <location>
        <position position="51"/>
    </location>
</feature>
<organism evidence="8 9">
    <name type="scientific">Methylobacillus flagellatus (strain ATCC 51484 / DSM 6875 / VKM B-1610 / KT)</name>
    <dbReference type="NCBI Taxonomy" id="265072"/>
    <lineage>
        <taxon>Bacteria</taxon>
        <taxon>Pseudomonadati</taxon>
        <taxon>Pseudomonadota</taxon>
        <taxon>Betaproteobacteria</taxon>
        <taxon>Nitrosomonadales</taxon>
        <taxon>Methylophilaceae</taxon>
        <taxon>Methylobacillus</taxon>
    </lineage>
</organism>
<keyword evidence="9" id="KW-1185">Reference proteome</keyword>
<keyword evidence="3 5" id="KW-0238">DNA-binding</keyword>
<dbReference type="Proteomes" id="UP000002440">
    <property type="component" value="Chromosome"/>
</dbReference>
<dbReference type="InterPro" id="IPR001867">
    <property type="entry name" value="OmpR/PhoB-type_DNA-bd"/>
</dbReference>
<dbReference type="GO" id="GO:0000156">
    <property type="term" value="F:phosphorelay response regulator activity"/>
    <property type="evidence" value="ECO:0007669"/>
    <property type="project" value="TreeGrafter"/>
</dbReference>
<accession>Q1H485</accession>
<feature type="domain" description="OmpR/PhoB-type" evidence="7">
    <location>
        <begin position="126"/>
        <end position="226"/>
    </location>
</feature>
<feature type="DNA-binding region" description="OmpR/PhoB-type" evidence="5">
    <location>
        <begin position="126"/>
        <end position="226"/>
    </location>
</feature>
<dbReference type="HOGENOM" id="CLU_000445_30_0_4"/>
<gene>
    <name evidence="8" type="ordered locus">Mfla_0432</name>
</gene>
<dbReference type="eggNOG" id="COG0745">
    <property type="taxonomic scope" value="Bacteria"/>
</dbReference>
<dbReference type="STRING" id="265072.Mfla_0432"/>
<evidence type="ECO:0000256" key="1">
    <source>
        <dbReference type="ARBA" id="ARBA00022553"/>
    </source>
</evidence>
<feature type="domain" description="Response regulatory" evidence="6">
    <location>
        <begin position="2"/>
        <end position="117"/>
    </location>
</feature>
<protein>
    <submittedName>
        <fullName evidence="8">Two component transcriptional regulator, winged helix family</fullName>
    </submittedName>
</protein>
<evidence type="ECO:0000256" key="5">
    <source>
        <dbReference type="PROSITE-ProRule" id="PRU01091"/>
    </source>
</evidence>
<dbReference type="Pfam" id="PF00486">
    <property type="entry name" value="Trans_reg_C"/>
    <property type="match status" value="1"/>
</dbReference>
<evidence type="ECO:0000256" key="2">
    <source>
        <dbReference type="ARBA" id="ARBA00023012"/>
    </source>
</evidence>
<evidence type="ECO:0000259" key="6">
    <source>
        <dbReference type="PROSITE" id="PS50110"/>
    </source>
</evidence>
<keyword evidence="1 4" id="KW-0597">Phosphoprotein</keyword>
<dbReference type="OrthoDB" id="8544854at2"/>
<sequence>MRFAALDDNNSELELIEKTVVSLGHDCHTFSDGKSLLRTLQHETFDFLILDWELPDTSGPDIVKWVRTNLKEAIPILMITNRSDERDVVHGLTSGADDFMSKPVRVRELHARINALLRRLYPQQGQQEFVWGNYKCNVAQQRFEHHGVPVALKNKEFELALFLFQNQGRLLSRQHIQEQIWGMQSVDLQTRTLDTHISAIRSKLKLHPNNGYKLTAVYGMGYRLESDTLVPLVEENN</sequence>
<dbReference type="InterPro" id="IPR001789">
    <property type="entry name" value="Sig_transdc_resp-reg_receiver"/>
</dbReference>
<dbReference type="PROSITE" id="PS51755">
    <property type="entry name" value="OMPR_PHOB"/>
    <property type="match status" value="1"/>
</dbReference>
<dbReference type="AlphaFoldDB" id="Q1H485"/>
<dbReference type="CDD" id="cd17574">
    <property type="entry name" value="REC_OmpR"/>
    <property type="match status" value="1"/>
</dbReference>
<evidence type="ECO:0000259" key="7">
    <source>
        <dbReference type="PROSITE" id="PS51755"/>
    </source>
</evidence>
<dbReference type="PROSITE" id="PS50110">
    <property type="entry name" value="RESPONSE_REGULATORY"/>
    <property type="match status" value="1"/>
</dbReference>
<dbReference type="EMBL" id="CP000284">
    <property type="protein sequence ID" value="ABE48702.1"/>
    <property type="molecule type" value="Genomic_DNA"/>
</dbReference>
<dbReference type="Pfam" id="PF00072">
    <property type="entry name" value="Response_reg"/>
    <property type="match status" value="1"/>
</dbReference>
<reference evidence="8 9" key="1">
    <citation type="submission" date="2006-03" db="EMBL/GenBank/DDBJ databases">
        <title>Complete sequence of Methylobacillus flagellatus KT.</title>
        <authorList>
            <consortium name="US DOE Joint Genome Institute"/>
            <person name="Copeland A."/>
            <person name="Lucas S."/>
            <person name="Lapidus A."/>
            <person name="Barry K."/>
            <person name="Detter J.C."/>
            <person name="Glavina del Rio T."/>
            <person name="Hammon N."/>
            <person name="Israni S."/>
            <person name="Dalin E."/>
            <person name="Tice H."/>
            <person name="Pitluck S."/>
            <person name="Brettin T."/>
            <person name="Bruce D."/>
            <person name="Han C."/>
            <person name="Tapia R."/>
            <person name="Saunders E."/>
            <person name="Gilna P."/>
            <person name="Schmutz J."/>
            <person name="Larimer F."/>
            <person name="Land M."/>
            <person name="Kyrpides N."/>
            <person name="Anderson I."/>
            <person name="Richardson P."/>
        </authorList>
    </citation>
    <scope>NUCLEOTIDE SEQUENCE [LARGE SCALE GENOMIC DNA]</scope>
    <source>
        <strain evidence="9">KT / ATCC 51484 / DSM 6875</strain>
    </source>
</reference>
<dbReference type="KEGG" id="mfa:Mfla_0432"/>
<dbReference type="PANTHER" id="PTHR48111">
    <property type="entry name" value="REGULATOR OF RPOS"/>
    <property type="match status" value="1"/>
</dbReference>
<dbReference type="InterPro" id="IPR039420">
    <property type="entry name" value="WalR-like"/>
</dbReference>
<keyword evidence="2" id="KW-0902">Two-component regulatory system</keyword>
<dbReference type="GO" id="GO:0005829">
    <property type="term" value="C:cytosol"/>
    <property type="evidence" value="ECO:0007669"/>
    <property type="project" value="TreeGrafter"/>
</dbReference>
<dbReference type="SMART" id="SM00862">
    <property type="entry name" value="Trans_reg_C"/>
    <property type="match status" value="1"/>
</dbReference>
<dbReference type="GO" id="GO:0006355">
    <property type="term" value="P:regulation of DNA-templated transcription"/>
    <property type="evidence" value="ECO:0007669"/>
    <property type="project" value="InterPro"/>
</dbReference>
<dbReference type="Gene3D" id="6.10.250.690">
    <property type="match status" value="1"/>
</dbReference>
<dbReference type="GO" id="GO:0032993">
    <property type="term" value="C:protein-DNA complex"/>
    <property type="evidence" value="ECO:0007669"/>
    <property type="project" value="TreeGrafter"/>
</dbReference>
<dbReference type="CDD" id="cd00383">
    <property type="entry name" value="trans_reg_C"/>
    <property type="match status" value="1"/>
</dbReference>
<evidence type="ECO:0000313" key="9">
    <source>
        <dbReference type="Proteomes" id="UP000002440"/>
    </source>
</evidence>
<dbReference type="SUPFAM" id="SSF52172">
    <property type="entry name" value="CheY-like"/>
    <property type="match status" value="1"/>
</dbReference>
<dbReference type="InterPro" id="IPR011006">
    <property type="entry name" value="CheY-like_superfamily"/>
</dbReference>
<evidence type="ECO:0000256" key="3">
    <source>
        <dbReference type="ARBA" id="ARBA00023125"/>
    </source>
</evidence>
<dbReference type="GO" id="GO:0000976">
    <property type="term" value="F:transcription cis-regulatory region binding"/>
    <property type="evidence" value="ECO:0007669"/>
    <property type="project" value="TreeGrafter"/>
</dbReference>
<evidence type="ECO:0000313" key="8">
    <source>
        <dbReference type="EMBL" id="ABE48702.1"/>
    </source>
</evidence>
<dbReference type="SMART" id="SM00448">
    <property type="entry name" value="REC"/>
    <property type="match status" value="1"/>
</dbReference>
<name>Q1H485_METFK</name>